<feature type="binding site" evidence="13">
    <location>
        <begin position="318"/>
        <end position="319"/>
    </location>
    <ligand>
        <name>FMN</name>
        <dbReference type="ChEBI" id="CHEBI:58210"/>
    </ligand>
</feature>
<dbReference type="InterPro" id="IPR001295">
    <property type="entry name" value="Dihydroorotate_DH_CS"/>
</dbReference>
<dbReference type="InterPro" id="IPR012135">
    <property type="entry name" value="Dihydroorotate_DH_1_2"/>
</dbReference>
<dbReference type="RefSeq" id="WP_041069820.1">
    <property type="nucleotide sequence ID" value="NZ_AP010872.1"/>
</dbReference>
<dbReference type="Gene3D" id="3.20.20.70">
    <property type="entry name" value="Aldolase class I"/>
    <property type="match status" value="1"/>
</dbReference>
<comment type="catalytic activity">
    <reaction evidence="12 13">
        <text>(S)-dihydroorotate + a quinone = orotate + a quinol</text>
        <dbReference type="Rhea" id="RHEA:30187"/>
        <dbReference type="ChEBI" id="CHEBI:24646"/>
        <dbReference type="ChEBI" id="CHEBI:30839"/>
        <dbReference type="ChEBI" id="CHEBI:30864"/>
        <dbReference type="ChEBI" id="CHEBI:132124"/>
        <dbReference type="EC" id="1.3.5.2"/>
    </reaction>
</comment>
<evidence type="ECO:0000313" key="16">
    <source>
        <dbReference type="Proteomes" id="UP000061704"/>
    </source>
</evidence>
<feature type="binding site" evidence="13">
    <location>
        <begin position="111"/>
        <end position="115"/>
    </location>
    <ligand>
        <name>substrate</name>
    </ligand>
</feature>
<evidence type="ECO:0000256" key="4">
    <source>
        <dbReference type="ARBA" id="ARBA00005359"/>
    </source>
</evidence>
<evidence type="ECO:0000256" key="7">
    <source>
        <dbReference type="ARBA" id="ARBA00022630"/>
    </source>
</evidence>
<dbReference type="OrthoDB" id="9802377at2"/>
<dbReference type="Pfam" id="PF01180">
    <property type="entry name" value="DHO_dh"/>
    <property type="match status" value="1"/>
</dbReference>
<keyword evidence="11 13" id="KW-0472">Membrane</keyword>
<evidence type="ECO:0000256" key="6">
    <source>
        <dbReference type="ARBA" id="ARBA00022475"/>
    </source>
</evidence>
<protein>
    <recommendedName>
        <fullName evidence="13">Dihydroorotate dehydrogenase (quinone)</fullName>
        <ecNumber evidence="13">1.3.5.2</ecNumber>
    </recommendedName>
    <alternativeName>
        <fullName evidence="13">DHOdehase</fullName>
        <shortName evidence="13">DHOD</shortName>
        <shortName evidence="13">DHODase</shortName>
    </alternativeName>
    <alternativeName>
        <fullName evidence="13">Dihydroorotate oxidase</fullName>
    </alternativeName>
</protein>
<dbReference type="KEGG" id="icp:ICMP_595"/>
<dbReference type="GO" id="GO:0106430">
    <property type="term" value="F:dihydroorotate dehydrogenase (quinone) activity"/>
    <property type="evidence" value="ECO:0007669"/>
    <property type="project" value="UniProtKB-EC"/>
</dbReference>
<comment type="cofactor">
    <cofactor evidence="13">
        <name>FMN</name>
        <dbReference type="ChEBI" id="CHEBI:58210"/>
    </cofactor>
    <text evidence="13">Binds 1 FMN per subunit.</text>
</comment>
<dbReference type="PROSITE" id="PS00911">
    <property type="entry name" value="DHODEHASE_1"/>
    <property type="match status" value="1"/>
</dbReference>
<keyword evidence="10 13" id="KW-0560">Oxidoreductase</keyword>
<dbReference type="GO" id="GO:0005737">
    <property type="term" value="C:cytoplasm"/>
    <property type="evidence" value="ECO:0007669"/>
    <property type="project" value="InterPro"/>
</dbReference>
<comment type="subunit">
    <text evidence="5 13">Monomer.</text>
</comment>
<dbReference type="UniPathway" id="UPA00070">
    <property type="reaction ID" value="UER00946"/>
</dbReference>
<dbReference type="AlphaFoldDB" id="C5WDM4"/>
<feature type="binding site" evidence="13">
    <location>
        <position position="172"/>
    </location>
    <ligand>
        <name>FMN</name>
        <dbReference type="ChEBI" id="CHEBI:58210"/>
    </ligand>
</feature>
<name>C5WDM4_9ENTR</name>
<dbReference type="NCBIfam" id="NF003644">
    <property type="entry name" value="PRK05286.1-1"/>
    <property type="match status" value="1"/>
</dbReference>
<comment type="function">
    <text evidence="1 13">Catalyzes the conversion of dihydroorotate to orotate with quinone as electron acceptor.</text>
</comment>
<feature type="binding site" evidence="13">
    <location>
        <begin position="62"/>
        <end position="66"/>
    </location>
    <ligand>
        <name>FMN</name>
        <dbReference type="ChEBI" id="CHEBI:58210"/>
    </ligand>
</feature>
<evidence type="ECO:0000256" key="13">
    <source>
        <dbReference type="HAMAP-Rule" id="MF_00225"/>
    </source>
</evidence>
<feature type="domain" description="Dihydroorotate dehydrogenase catalytic" evidence="14">
    <location>
        <begin position="48"/>
        <end position="336"/>
    </location>
</feature>
<feature type="binding site" evidence="13">
    <location>
        <position position="139"/>
    </location>
    <ligand>
        <name>FMN</name>
        <dbReference type="ChEBI" id="CHEBI:58210"/>
    </ligand>
</feature>
<comment type="similarity">
    <text evidence="4 13">Belongs to the dihydroorotate dehydrogenase family. Type 2 subfamily.</text>
</comment>
<evidence type="ECO:0000256" key="10">
    <source>
        <dbReference type="ARBA" id="ARBA00023002"/>
    </source>
</evidence>
<dbReference type="FunFam" id="3.20.20.70:FF:000028">
    <property type="entry name" value="Dihydroorotate dehydrogenase (quinone)"/>
    <property type="match status" value="1"/>
</dbReference>
<dbReference type="GO" id="GO:0006207">
    <property type="term" value="P:'de novo' pyrimidine nucleobase biosynthetic process"/>
    <property type="evidence" value="ECO:0007669"/>
    <property type="project" value="UniProtKB-UniRule"/>
</dbReference>
<dbReference type="SUPFAM" id="SSF51395">
    <property type="entry name" value="FMN-linked oxidoreductases"/>
    <property type="match status" value="1"/>
</dbReference>
<comment type="subcellular location">
    <subcellularLocation>
        <location evidence="2 13">Cell membrane</location>
        <topology evidence="2 13">Peripheral membrane protein</topology>
    </subcellularLocation>
</comment>
<dbReference type="NCBIfam" id="NF003646">
    <property type="entry name" value="PRK05286.1-4"/>
    <property type="match status" value="1"/>
</dbReference>
<feature type="binding site" evidence="13">
    <location>
        <position position="217"/>
    </location>
    <ligand>
        <name>FMN</name>
        <dbReference type="ChEBI" id="CHEBI:58210"/>
    </ligand>
</feature>
<feature type="binding site" evidence="13">
    <location>
        <position position="245"/>
    </location>
    <ligand>
        <name>FMN</name>
        <dbReference type="ChEBI" id="CHEBI:58210"/>
    </ligand>
</feature>
<dbReference type="PIRSF" id="PIRSF000164">
    <property type="entry name" value="DHO_oxidase"/>
    <property type="match status" value="1"/>
</dbReference>
<keyword evidence="16" id="KW-1185">Reference proteome</keyword>
<dbReference type="Proteomes" id="UP000061704">
    <property type="component" value="Chromosome"/>
</dbReference>
<keyword evidence="9 13" id="KW-0665">Pyrimidine biosynthesis</keyword>
<evidence type="ECO:0000256" key="11">
    <source>
        <dbReference type="ARBA" id="ARBA00023136"/>
    </source>
</evidence>
<dbReference type="NCBIfam" id="NF003652">
    <property type="entry name" value="PRK05286.2-5"/>
    <property type="match status" value="1"/>
</dbReference>
<dbReference type="PANTHER" id="PTHR48109">
    <property type="entry name" value="DIHYDROOROTATE DEHYDROGENASE (QUINONE), MITOCHONDRIAL-RELATED"/>
    <property type="match status" value="1"/>
</dbReference>
<sequence length="336" mass="37398">MLYPIIRSALFKIDPERAHKLVLKILGLISGTPLEWLIRQNLFSKPIKCMGLTFKNALGLAAGLDKNGECIQAFSLMGFGFIEVGTVTPYLQLGNKKPRLFRLVEAEGIINRMGFNNIGVDGLIENIKKSKFKGILGINIGKNKNTPIEYGKEDYLTCIEKVYKYASYISINISSPNTLDLRKLQYGSLLEDLLLTIKAKQKFLAKKYFKYVPIVVKISPDLSEEELIKIADNFIRYKIDGVIATNSSINKNIIKGLNKSQENGGLSGRPIQLRSTEVIKCLFRELRGRIPIIGVGGIDSLIAMREKMIAGASLGQIYSGLIYKGPILVKNIVNNL</sequence>
<evidence type="ECO:0000256" key="1">
    <source>
        <dbReference type="ARBA" id="ARBA00003125"/>
    </source>
</evidence>
<dbReference type="InterPro" id="IPR005720">
    <property type="entry name" value="Dihydroorotate_DH_cat"/>
</dbReference>
<dbReference type="EC" id="1.3.5.2" evidence="13"/>
<feature type="binding site" evidence="13">
    <location>
        <position position="268"/>
    </location>
    <ligand>
        <name>FMN</name>
        <dbReference type="ChEBI" id="CHEBI:58210"/>
    </ligand>
</feature>
<proteinExistence type="inferred from homology"/>
<feature type="binding site" evidence="13">
    <location>
        <position position="177"/>
    </location>
    <ligand>
        <name>substrate</name>
    </ligand>
</feature>
<feature type="binding site" evidence="13">
    <location>
        <position position="297"/>
    </location>
    <ligand>
        <name>FMN</name>
        <dbReference type="ChEBI" id="CHEBI:58210"/>
    </ligand>
</feature>
<keyword evidence="6 13" id="KW-1003">Cell membrane</keyword>
<evidence type="ECO:0000256" key="8">
    <source>
        <dbReference type="ARBA" id="ARBA00022643"/>
    </source>
</evidence>
<dbReference type="InterPro" id="IPR013785">
    <property type="entry name" value="Aldolase_TIM"/>
</dbReference>
<evidence type="ECO:0000256" key="12">
    <source>
        <dbReference type="ARBA" id="ARBA00048639"/>
    </source>
</evidence>
<dbReference type="EMBL" id="AP010872">
    <property type="protein sequence ID" value="BAH83430.1"/>
    <property type="molecule type" value="Genomic_DNA"/>
</dbReference>
<organism evidence="15 16">
    <name type="scientific">Candidatus Ishikawaella capsulata Mpkobe</name>
    <dbReference type="NCBI Taxonomy" id="476281"/>
    <lineage>
        <taxon>Bacteria</taxon>
        <taxon>Pseudomonadati</taxon>
        <taxon>Pseudomonadota</taxon>
        <taxon>Gammaproteobacteria</taxon>
        <taxon>Enterobacterales</taxon>
        <taxon>Enterobacteriaceae</taxon>
        <taxon>Candidatus Ishikawella</taxon>
    </lineage>
</organism>
<evidence type="ECO:0000256" key="2">
    <source>
        <dbReference type="ARBA" id="ARBA00004202"/>
    </source>
</evidence>
<comment type="pathway">
    <text evidence="3 13">Pyrimidine metabolism; UMP biosynthesis via de novo pathway; orotate from (S)-dihydroorotate (quinone route): step 1/1.</text>
</comment>
<feature type="binding site" evidence="13">
    <location>
        <position position="86"/>
    </location>
    <ligand>
        <name>FMN</name>
        <dbReference type="ChEBI" id="CHEBI:58210"/>
    </ligand>
</feature>
<dbReference type="NCBIfam" id="TIGR01036">
    <property type="entry name" value="pyrD_sub2"/>
    <property type="match status" value="1"/>
</dbReference>
<keyword evidence="8 13" id="KW-0288">FMN</keyword>
<reference evidence="15 16" key="1">
    <citation type="journal article" date="2011" name="Genome Biol. Evol.">
        <title>Reductive evolution of bacterial genome in insect gut environment.</title>
        <authorList>
            <person name="Nikoh N."/>
            <person name="Hosokawa T."/>
            <person name="Ohshima K."/>
            <person name="Hattori M."/>
            <person name="Fukatsu T."/>
        </authorList>
    </citation>
    <scope>NUCLEOTIDE SEQUENCE [LARGE SCALE GENOMIC DNA]</scope>
    <source>
        <strain evidence="15 16">Mpkobe</strain>
    </source>
</reference>
<dbReference type="GO" id="GO:0044205">
    <property type="term" value="P:'de novo' UMP biosynthetic process"/>
    <property type="evidence" value="ECO:0007669"/>
    <property type="project" value="UniProtKB-UniRule"/>
</dbReference>
<feature type="active site" description="Nucleophile" evidence="13">
    <location>
        <position position="175"/>
    </location>
</feature>
<dbReference type="GO" id="GO:0005886">
    <property type="term" value="C:plasma membrane"/>
    <property type="evidence" value="ECO:0007669"/>
    <property type="project" value="UniProtKB-SubCell"/>
</dbReference>
<dbReference type="HAMAP" id="MF_00225">
    <property type="entry name" value="DHO_dh_type2"/>
    <property type="match status" value="1"/>
</dbReference>
<accession>C5WDM4</accession>
<comment type="caution">
    <text evidence="13">Lacks conserved residue(s) required for the propagation of feature annotation.</text>
</comment>
<dbReference type="STRING" id="476281.ICMP_595"/>
<feature type="binding site" evidence="13">
    <location>
        <position position="172"/>
    </location>
    <ligand>
        <name>substrate</name>
    </ligand>
</feature>
<evidence type="ECO:0000256" key="9">
    <source>
        <dbReference type="ARBA" id="ARBA00022975"/>
    </source>
</evidence>
<evidence type="ECO:0000256" key="5">
    <source>
        <dbReference type="ARBA" id="ARBA00011245"/>
    </source>
</evidence>
<dbReference type="PANTHER" id="PTHR48109:SF4">
    <property type="entry name" value="DIHYDROOROTATE DEHYDROGENASE (QUINONE), MITOCHONDRIAL"/>
    <property type="match status" value="1"/>
</dbReference>
<dbReference type="InterPro" id="IPR005719">
    <property type="entry name" value="Dihydroorotate_DH_2"/>
</dbReference>
<keyword evidence="7 13" id="KW-0285">Flavoprotein</keyword>
<dbReference type="HOGENOM" id="CLU_013640_2_0_6"/>
<feature type="binding site" evidence="13">
    <location>
        <position position="66"/>
    </location>
    <ligand>
        <name>substrate</name>
    </ligand>
</feature>
<dbReference type="CDD" id="cd04738">
    <property type="entry name" value="DHOD_2_like"/>
    <property type="match status" value="1"/>
</dbReference>
<gene>
    <name evidence="13 15" type="primary">pyrD</name>
    <name evidence="15" type="ORF">ICMP_595</name>
</gene>
<evidence type="ECO:0000256" key="3">
    <source>
        <dbReference type="ARBA" id="ARBA00005161"/>
    </source>
</evidence>
<evidence type="ECO:0000259" key="14">
    <source>
        <dbReference type="Pfam" id="PF01180"/>
    </source>
</evidence>
<dbReference type="InterPro" id="IPR050074">
    <property type="entry name" value="DHO_dehydrogenase"/>
</dbReference>
<evidence type="ECO:0000313" key="15">
    <source>
        <dbReference type="EMBL" id="BAH83430.1"/>
    </source>
</evidence>